<keyword evidence="2" id="KW-0575">Peroxidase</keyword>
<comment type="similarity">
    <text evidence="1">Belongs to the glutathione peroxidase family.</text>
</comment>
<dbReference type="Gene3D" id="3.40.30.10">
    <property type="entry name" value="Glutaredoxin"/>
    <property type="match status" value="1"/>
</dbReference>
<protein>
    <recommendedName>
        <fullName evidence="6">Glutathione peroxidase</fullName>
    </recommendedName>
</protein>
<dbReference type="InterPro" id="IPR000889">
    <property type="entry name" value="Glutathione_peroxidase"/>
</dbReference>
<reference evidence="4" key="1">
    <citation type="thesis" date="2021" institute="BYU ScholarsArchive" country="Provo, UT, USA">
        <title>Applications of and Algorithms for Genome Assembly and Genomic Analyses with an Emphasis on Marine Teleosts.</title>
        <authorList>
            <person name="Pickett B.D."/>
        </authorList>
    </citation>
    <scope>NUCLEOTIDE SEQUENCE</scope>
    <source>
        <strain evidence="4">HI-2016</strain>
    </source>
</reference>
<comment type="caution">
    <text evidence="4">The sequence shown here is derived from an EMBL/GenBank/DDBJ whole genome shotgun (WGS) entry which is preliminary data.</text>
</comment>
<evidence type="ECO:0000256" key="2">
    <source>
        <dbReference type="ARBA" id="ARBA00022559"/>
    </source>
</evidence>
<evidence type="ECO:0000256" key="1">
    <source>
        <dbReference type="ARBA" id="ARBA00006926"/>
    </source>
</evidence>
<dbReference type="GO" id="GO:0004601">
    <property type="term" value="F:peroxidase activity"/>
    <property type="evidence" value="ECO:0007669"/>
    <property type="project" value="UniProtKB-KW"/>
</dbReference>
<dbReference type="AlphaFoldDB" id="A0A8T2P8U3"/>
<dbReference type="EMBL" id="JAFBMS010000016">
    <property type="protein sequence ID" value="KAG9345958.1"/>
    <property type="molecule type" value="Genomic_DNA"/>
</dbReference>
<evidence type="ECO:0000313" key="4">
    <source>
        <dbReference type="EMBL" id="KAG9345958.1"/>
    </source>
</evidence>
<dbReference type="SUPFAM" id="SSF52833">
    <property type="entry name" value="Thioredoxin-like"/>
    <property type="match status" value="1"/>
</dbReference>
<name>A0A8T2P8U3_9TELE</name>
<dbReference type="Proteomes" id="UP000824540">
    <property type="component" value="Unassembled WGS sequence"/>
</dbReference>
<dbReference type="GO" id="GO:0006979">
    <property type="term" value="P:response to oxidative stress"/>
    <property type="evidence" value="ECO:0007669"/>
    <property type="project" value="InterPro"/>
</dbReference>
<evidence type="ECO:0000313" key="5">
    <source>
        <dbReference type="Proteomes" id="UP000824540"/>
    </source>
</evidence>
<feature type="non-terminal residue" evidence="4">
    <location>
        <position position="70"/>
    </location>
</feature>
<accession>A0A8T2P8U3</accession>
<organism evidence="4 5">
    <name type="scientific">Albula glossodonta</name>
    <name type="common">roundjaw bonefish</name>
    <dbReference type="NCBI Taxonomy" id="121402"/>
    <lineage>
        <taxon>Eukaryota</taxon>
        <taxon>Metazoa</taxon>
        <taxon>Chordata</taxon>
        <taxon>Craniata</taxon>
        <taxon>Vertebrata</taxon>
        <taxon>Euteleostomi</taxon>
        <taxon>Actinopterygii</taxon>
        <taxon>Neopterygii</taxon>
        <taxon>Teleostei</taxon>
        <taxon>Albuliformes</taxon>
        <taxon>Albulidae</taxon>
        <taxon>Albula</taxon>
    </lineage>
</organism>
<evidence type="ECO:0008006" key="6">
    <source>
        <dbReference type="Google" id="ProtNLM"/>
    </source>
</evidence>
<keyword evidence="5" id="KW-1185">Reference proteome</keyword>
<dbReference type="InterPro" id="IPR036249">
    <property type="entry name" value="Thioredoxin-like_sf"/>
</dbReference>
<evidence type="ECO:0000256" key="3">
    <source>
        <dbReference type="ARBA" id="ARBA00023002"/>
    </source>
</evidence>
<dbReference type="OrthoDB" id="446890at2759"/>
<keyword evidence="3" id="KW-0560">Oxidoreductase</keyword>
<dbReference type="PROSITE" id="PS51355">
    <property type="entry name" value="GLUTATHIONE_PEROXID_3"/>
    <property type="match status" value="1"/>
</dbReference>
<gene>
    <name evidence="4" type="ORF">JZ751_007773</name>
</gene>
<sequence>VTERKIAEYVGDDHILPWKVQELTPEAHSQCPIMAGTSIYDFTVETLEGQPISLSAFRGKVLLIVNVATF</sequence>
<proteinExistence type="inferred from homology"/>